<dbReference type="InterPro" id="IPR011032">
    <property type="entry name" value="GroES-like_sf"/>
</dbReference>
<sequence length="321" mass="34174">MQNTPQQMKAMAVDEFGHADKLTLHTLPVPTVDTGEVLIRIEIAGVGIWDEMEREGNLVYNEVYFPRVLGGECAGTIIAIGDDVERFSVGDRVYAQSFMNDKGGSYAQYVVVSEKTVAPMPDSLDMVMAGGLPIAGITALSNLQTLEISDKTKLMLWGASGGVGHVALQLAKRMGTNVFAIASGADGVALVKQLGADEAVDGHSDDVVQRARAFAPNGFDAALVLVGGDTVQSTLSLVRQGGIVSFPNGVMPEPKAPSGVELKQANGFANRMLLDELNRLIDMGEFQIHIAQTFALEEAAQAQSAMKQHYLGKIVLRVSGE</sequence>
<keyword evidence="1" id="KW-0521">NADP</keyword>
<dbReference type="Gene3D" id="3.90.180.10">
    <property type="entry name" value="Medium-chain alcohol dehydrogenases, catalytic domain"/>
    <property type="match status" value="1"/>
</dbReference>
<dbReference type="InterPro" id="IPR013154">
    <property type="entry name" value="ADH-like_N"/>
</dbReference>
<keyword evidence="3" id="KW-0560">Oxidoreductase</keyword>
<dbReference type="InterPro" id="IPR020843">
    <property type="entry name" value="ER"/>
</dbReference>
<dbReference type="InterPro" id="IPR036291">
    <property type="entry name" value="NAD(P)-bd_dom_sf"/>
</dbReference>
<dbReference type="CDD" id="cd05289">
    <property type="entry name" value="MDR_like_2"/>
    <property type="match status" value="1"/>
</dbReference>
<dbReference type="EMBL" id="CP124543">
    <property type="protein sequence ID" value="WGV28152.1"/>
    <property type="molecule type" value="Genomic_DNA"/>
</dbReference>
<evidence type="ECO:0000313" key="3">
    <source>
        <dbReference type="EMBL" id="WGV28152.1"/>
    </source>
</evidence>
<dbReference type="PANTHER" id="PTHR44154">
    <property type="entry name" value="QUINONE OXIDOREDUCTASE"/>
    <property type="match status" value="1"/>
</dbReference>
<feature type="domain" description="Enoyl reductase (ER)" evidence="2">
    <location>
        <begin position="17"/>
        <end position="316"/>
    </location>
</feature>
<evidence type="ECO:0000313" key="4">
    <source>
        <dbReference type="Proteomes" id="UP001223520"/>
    </source>
</evidence>
<dbReference type="Pfam" id="PF08240">
    <property type="entry name" value="ADH_N"/>
    <property type="match status" value="1"/>
</dbReference>
<dbReference type="InterPro" id="IPR013149">
    <property type="entry name" value="ADH-like_C"/>
</dbReference>
<dbReference type="Pfam" id="PF00107">
    <property type="entry name" value="ADH_zinc_N"/>
    <property type="match status" value="1"/>
</dbReference>
<dbReference type="AlphaFoldDB" id="A0AAJ6PBU0"/>
<gene>
    <name evidence="3" type="ORF">QI031_12060</name>
</gene>
<dbReference type="RefSeq" id="WP_281485384.1">
    <property type="nucleotide sequence ID" value="NZ_CP124543.1"/>
</dbReference>
<reference evidence="3 4" key="1">
    <citation type="journal article" date="2023" name="Limnol Oceanogr Lett">
        <title>Environmental adaptations by the intertidal Antarctic cyanobacterium Halotia branconii CENA392 as revealed using long-read genome sequencing.</title>
        <authorList>
            <person name="Dextro R.B."/>
            <person name="Delbaje E."/>
            <person name="Freitas P.N.N."/>
            <person name="Geraldes V."/>
            <person name="Pinto E."/>
            <person name="Long P.F."/>
            <person name="Fiore M.F."/>
        </authorList>
    </citation>
    <scope>NUCLEOTIDE SEQUENCE [LARGE SCALE GENOMIC DNA]</scope>
    <source>
        <strain evidence="3 4">CENA392</strain>
    </source>
</reference>
<organism evidence="3 4">
    <name type="scientific">Halotia branconii CENA392</name>
    <dbReference type="NCBI Taxonomy" id="1539056"/>
    <lineage>
        <taxon>Bacteria</taxon>
        <taxon>Bacillati</taxon>
        <taxon>Cyanobacteriota</taxon>
        <taxon>Cyanophyceae</taxon>
        <taxon>Nostocales</taxon>
        <taxon>Nodulariaceae</taxon>
        <taxon>Halotia</taxon>
    </lineage>
</organism>
<dbReference type="GO" id="GO:0016491">
    <property type="term" value="F:oxidoreductase activity"/>
    <property type="evidence" value="ECO:0007669"/>
    <property type="project" value="UniProtKB-KW"/>
</dbReference>
<dbReference type="PANTHER" id="PTHR44154:SF1">
    <property type="entry name" value="QUINONE OXIDOREDUCTASE"/>
    <property type="match status" value="1"/>
</dbReference>
<keyword evidence="4" id="KW-1185">Reference proteome</keyword>
<accession>A0AAJ6PBU0</accession>
<evidence type="ECO:0000256" key="1">
    <source>
        <dbReference type="ARBA" id="ARBA00022857"/>
    </source>
</evidence>
<name>A0AAJ6PBU0_9CYAN</name>
<dbReference type="SUPFAM" id="SSF50129">
    <property type="entry name" value="GroES-like"/>
    <property type="match status" value="1"/>
</dbReference>
<evidence type="ECO:0000259" key="2">
    <source>
        <dbReference type="SMART" id="SM00829"/>
    </source>
</evidence>
<dbReference type="KEGG" id="hbq:QI031_12060"/>
<dbReference type="Proteomes" id="UP001223520">
    <property type="component" value="Chromosome"/>
</dbReference>
<proteinExistence type="predicted"/>
<dbReference type="SMART" id="SM00829">
    <property type="entry name" value="PKS_ER"/>
    <property type="match status" value="1"/>
</dbReference>
<dbReference type="EC" id="1.-.-.-" evidence="3"/>
<dbReference type="Gene3D" id="3.40.50.720">
    <property type="entry name" value="NAD(P)-binding Rossmann-like Domain"/>
    <property type="match status" value="1"/>
</dbReference>
<protein>
    <submittedName>
        <fullName evidence="3">NADP-dependent oxidoreductase</fullName>
        <ecNumber evidence="3">1.-.-.-</ecNumber>
    </submittedName>
</protein>
<dbReference type="SUPFAM" id="SSF51735">
    <property type="entry name" value="NAD(P)-binding Rossmann-fold domains"/>
    <property type="match status" value="1"/>
</dbReference>
<dbReference type="InterPro" id="IPR051603">
    <property type="entry name" value="Zinc-ADH_QOR/CCCR"/>
</dbReference>